<dbReference type="InterPro" id="IPR006015">
    <property type="entry name" value="Universal_stress_UspA"/>
</dbReference>
<comment type="caution">
    <text evidence="4">The sequence shown here is derived from an EMBL/GenBank/DDBJ whole genome shotgun (WGS) entry which is preliminary data.</text>
</comment>
<protein>
    <recommendedName>
        <fullName evidence="2">Universal stress protein</fullName>
    </recommendedName>
</protein>
<feature type="domain" description="UspA" evidence="3">
    <location>
        <begin position="1"/>
        <end position="150"/>
    </location>
</feature>
<dbReference type="Pfam" id="PF00582">
    <property type="entry name" value="Usp"/>
    <property type="match status" value="1"/>
</dbReference>
<keyword evidence="2" id="KW-0963">Cytoplasm</keyword>
<dbReference type="Proteomes" id="UP000604481">
    <property type="component" value="Unassembled WGS sequence"/>
</dbReference>
<dbReference type="InterPro" id="IPR006016">
    <property type="entry name" value="UspA"/>
</dbReference>
<comment type="similarity">
    <text evidence="1 2">Belongs to the universal stress protein A family.</text>
</comment>
<dbReference type="PIRSF" id="PIRSF006276">
    <property type="entry name" value="UspA"/>
    <property type="match status" value="1"/>
</dbReference>
<reference evidence="4 5" key="1">
    <citation type="submission" date="2020-10" db="EMBL/GenBank/DDBJ databases">
        <title>The genome sequence of Chitinilyticum litopenaei 4Y14.</title>
        <authorList>
            <person name="Liu Y."/>
        </authorList>
    </citation>
    <scope>NUCLEOTIDE SEQUENCE [LARGE SCALE GENOMIC DNA]</scope>
    <source>
        <strain evidence="4 5">4Y14</strain>
    </source>
</reference>
<evidence type="ECO:0000313" key="4">
    <source>
        <dbReference type="EMBL" id="MBE9609253.1"/>
    </source>
</evidence>
<keyword evidence="5" id="KW-1185">Reference proteome</keyword>
<dbReference type="GO" id="GO:0005737">
    <property type="term" value="C:cytoplasm"/>
    <property type="evidence" value="ECO:0007669"/>
    <property type="project" value="UniProtKB-SubCell"/>
</dbReference>
<dbReference type="Gene3D" id="3.40.50.620">
    <property type="entry name" value="HUPs"/>
    <property type="match status" value="1"/>
</dbReference>
<dbReference type="SUPFAM" id="SSF52402">
    <property type="entry name" value="Adenine nucleotide alpha hydrolases-like"/>
    <property type="match status" value="1"/>
</dbReference>
<dbReference type="EMBL" id="JADFUA010000003">
    <property type="protein sequence ID" value="MBE9609253.1"/>
    <property type="molecule type" value="Genomic_DNA"/>
</dbReference>
<organism evidence="4 5">
    <name type="scientific">Chitinilyticum piscinae</name>
    <dbReference type="NCBI Taxonomy" id="2866724"/>
    <lineage>
        <taxon>Bacteria</taxon>
        <taxon>Pseudomonadati</taxon>
        <taxon>Pseudomonadota</taxon>
        <taxon>Betaproteobacteria</taxon>
        <taxon>Neisseriales</taxon>
        <taxon>Chitinibacteraceae</taxon>
        <taxon>Chitinilyticum</taxon>
    </lineage>
</organism>
<sequence length="159" mass="17355">MYQRIMVPVDDSAAARAAFDQALGLAKLTGAQLYLLHVLDVSRANLAPVGLPGMEFIHYSENEQAATERDQRLLAELAREAELAGIGCETRLFKSWGGNPAKTLLAASEEWGADLIVMGTHGYTGFMHLLFGSVAESLLHYAHVPVLLVRKDDEESDDD</sequence>
<evidence type="ECO:0000259" key="3">
    <source>
        <dbReference type="Pfam" id="PF00582"/>
    </source>
</evidence>
<dbReference type="InterPro" id="IPR014729">
    <property type="entry name" value="Rossmann-like_a/b/a_fold"/>
</dbReference>
<name>A0A8J7K8B2_9NEIS</name>
<evidence type="ECO:0000256" key="1">
    <source>
        <dbReference type="ARBA" id="ARBA00008791"/>
    </source>
</evidence>
<proteinExistence type="inferred from homology"/>
<dbReference type="AlphaFoldDB" id="A0A8J7K8B2"/>
<dbReference type="PANTHER" id="PTHR46268">
    <property type="entry name" value="STRESS RESPONSE PROTEIN NHAX"/>
    <property type="match status" value="1"/>
</dbReference>
<comment type="subcellular location">
    <subcellularLocation>
        <location evidence="2">Cytoplasm</location>
    </subcellularLocation>
</comment>
<dbReference type="PANTHER" id="PTHR46268:SF15">
    <property type="entry name" value="UNIVERSAL STRESS PROTEIN HP_0031"/>
    <property type="match status" value="1"/>
</dbReference>
<dbReference type="RefSeq" id="WP_194115761.1">
    <property type="nucleotide sequence ID" value="NZ_JADFUA010000003.1"/>
</dbReference>
<accession>A0A8J7K8B2</accession>
<evidence type="ECO:0000256" key="2">
    <source>
        <dbReference type="PIRNR" id="PIRNR006276"/>
    </source>
</evidence>
<evidence type="ECO:0000313" key="5">
    <source>
        <dbReference type="Proteomes" id="UP000604481"/>
    </source>
</evidence>
<dbReference type="PRINTS" id="PR01438">
    <property type="entry name" value="UNVRSLSTRESS"/>
</dbReference>
<dbReference type="CDD" id="cd00293">
    <property type="entry name" value="USP-like"/>
    <property type="match status" value="1"/>
</dbReference>
<gene>
    <name evidence="4" type="ORF">INR99_07820</name>
</gene>